<dbReference type="FunFam" id="1.20.1250.20:FF:000013">
    <property type="entry name" value="MFS general substrate transporter"/>
    <property type="match status" value="1"/>
</dbReference>
<feature type="domain" description="Major facilitator superfamily (MFS) profile" evidence="9">
    <location>
        <begin position="69"/>
        <end position="489"/>
    </location>
</feature>
<feature type="transmembrane region" description="Helical" evidence="8">
    <location>
        <begin position="464"/>
        <end position="485"/>
    </location>
</feature>
<dbReference type="InterPro" id="IPR036259">
    <property type="entry name" value="MFS_trans_sf"/>
</dbReference>
<dbReference type="STRING" id="1036612.A0A1L9U0V0"/>
<feature type="transmembrane region" description="Helical" evidence="8">
    <location>
        <begin position="229"/>
        <end position="251"/>
    </location>
</feature>
<reference evidence="11" key="1">
    <citation type="journal article" date="2017" name="Genome Biol.">
        <title>Comparative genomics reveals high biological diversity and specific adaptations in the industrially and medically important fungal genus Aspergillus.</title>
        <authorList>
            <person name="de Vries R.P."/>
            <person name="Riley R."/>
            <person name="Wiebenga A."/>
            <person name="Aguilar-Osorio G."/>
            <person name="Amillis S."/>
            <person name="Uchima C.A."/>
            <person name="Anderluh G."/>
            <person name="Asadollahi M."/>
            <person name="Askin M."/>
            <person name="Barry K."/>
            <person name="Battaglia E."/>
            <person name="Bayram O."/>
            <person name="Benocci T."/>
            <person name="Braus-Stromeyer S.A."/>
            <person name="Caldana C."/>
            <person name="Canovas D."/>
            <person name="Cerqueira G.C."/>
            <person name="Chen F."/>
            <person name="Chen W."/>
            <person name="Choi C."/>
            <person name="Clum A."/>
            <person name="Dos Santos R.A."/>
            <person name="Damasio A.R."/>
            <person name="Diallinas G."/>
            <person name="Emri T."/>
            <person name="Fekete E."/>
            <person name="Flipphi M."/>
            <person name="Freyberg S."/>
            <person name="Gallo A."/>
            <person name="Gournas C."/>
            <person name="Habgood R."/>
            <person name="Hainaut M."/>
            <person name="Harispe M.L."/>
            <person name="Henrissat B."/>
            <person name="Hilden K.S."/>
            <person name="Hope R."/>
            <person name="Hossain A."/>
            <person name="Karabika E."/>
            <person name="Karaffa L."/>
            <person name="Karanyi Z."/>
            <person name="Krasevec N."/>
            <person name="Kuo A."/>
            <person name="Kusch H."/>
            <person name="LaButti K."/>
            <person name="Lagendijk E.L."/>
            <person name="Lapidus A."/>
            <person name="Levasseur A."/>
            <person name="Lindquist E."/>
            <person name="Lipzen A."/>
            <person name="Logrieco A.F."/>
            <person name="MacCabe A."/>
            <person name="Maekelae M.R."/>
            <person name="Malavazi I."/>
            <person name="Melin P."/>
            <person name="Meyer V."/>
            <person name="Mielnichuk N."/>
            <person name="Miskei M."/>
            <person name="Molnar A.P."/>
            <person name="Mule G."/>
            <person name="Ngan C.Y."/>
            <person name="Orejas M."/>
            <person name="Orosz E."/>
            <person name="Ouedraogo J.P."/>
            <person name="Overkamp K.M."/>
            <person name="Park H.-S."/>
            <person name="Perrone G."/>
            <person name="Piumi F."/>
            <person name="Punt P.J."/>
            <person name="Ram A.F."/>
            <person name="Ramon A."/>
            <person name="Rauscher S."/>
            <person name="Record E."/>
            <person name="Riano-Pachon D.M."/>
            <person name="Robert V."/>
            <person name="Roehrig J."/>
            <person name="Ruller R."/>
            <person name="Salamov A."/>
            <person name="Salih N.S."/>
            <person name="Samson R.A."/>
            <person name="Sandor E."/>
            <person name="Sanguinetti M."/>
            <person name="Schuetze T."/>
            <person name="Sepcic K."/>
            <person name="Shelest E."/>
            <person name="Sherlock G."/>
            <person name="Sophianopoulou V."/>
            <person name="Squina F.M."/>
            <person name="Sun H."/>
            <person name="Susca A."/>
            <person name="Todd R.B."/>
            <person name="Tsang A."/>
            <person name="Unkles S.E."/>
            <person name="van de Wiele N."/>
            <person name="van Rossen-Uffink D."/>
            <person name="Oliveira J.V."/>
            <person name="Vesth T.C."/>
            <person name="Visser J."/>
            <person name="Yu J.-H."/>
            <person name="Zhou M."/>
            <person name="Andersen M.R."/>
            <person name="Archer D.B."/>
            <person name="Baker S.E."/>
            <person name="Benoit I."/>
            <person name="Brakhage A.A."/>
            <person name="Braus G.H."/>
            <person name="Fischer R."/>
            <person name="Frisvad J.C."/>
            <person name="Goldman G.H."/>
            <person name="Houbraken J."/>
            <person name="Oakley B."/>
            <person name="Pocsi I."/>
            <person name="Scazzocchio C."/>
            <person name="Seiboth B."/>
            <person name="vanKuyk P.A."/>
            <person name="Wortman J."/>
            <person name="Dyer P.S."/>
            <person name="Grigoriev I.V."/>
        </authorList>
    </citation>
    <scope>NUCLEOTIDE SEQUENCE [LARGE SCALE GENOMIC DNA]</scope>
    <source>
        <strain evidence="11">CBS 593.65</strain>
    </source>
</reference>
<dbReference type="PROSITE" id="PS50850">
    <property type="entry name" value="MFS"/>
    <property type="match status" value="1"/>
</dbReference>
<comment type="subcellular location">
    <subcellularLocation>
        <location evidence="1">Membrane</location>
        <topology evidence="1">Multi-pass membrane protein</topology>
    </subcellularLocation>
</comment>
<feature type="transmembrane region" description="Helical" evidence="8">
    <location>
        <begin position="105"/>
        <end position="128"/>
    </location>
</feature>
<name>A0A1L9U0V0_9EURO</name>
<evidence type="ECO:0000313" key="10">
    <source>
        <dbReference type="EMBL" id="OJJ65282.1"/>
    </source>
</evidence>
<feature type="transmembrane region" description="Helical" evidence="8">
    <location>
        <begin position="301"/>
        <end position="323"/>
    </location>
</feature>
<keyword evidence="4 8" id="KW-0812">Transmembrane</keyword>
<dbReference type="InterPro" id="IPR011701">
    <property type="entry name" value="MFS"/>
</dbReference>
<keyword evidence="6 8" id="KW-0472">Membrane</keyword>
<evidence type="ECO:0000256" key="1">
    <source>
        <dbReference type="ARBA" id="ARBA00004141"/>
    </source>
</evidence>
<evidence type="ECO:0000256" key="6">
    <source>
        <dbReference type="ARBA" id="ARBA00023136"/>
    </source>
</evidence>
<dbReference type="GeneID" id="63767571"/>
<dbReference type="OrthoDB" id="2962993at2759"/>
<feature type="transmembrane region" description="Helical" evidence="8">
    <location>
        <begin position="135"/>
        <end position="155"/>
    </location>
</feature>
<dbReference type="Pfam" id="PF07690">
    <property type="entry name" value="MFS_1"/>
    <property type="match status" value="1"/>
</dbReference>
<evidence type="ECO:0000256" key="4">
    <source>
        <dbReference type="ARBA" id="ARBA00022692"/>
    </source>
</evidence>
<dbReference type="FunFam" id="1.20.1250.20:FF:000057">
    <property type="entry name" value="MFS general substrate transporter"/>
    <property type="match status" value="1"/>
</dbReference>
<keyword evidence="5 8" id="KW-1133">Transmembrane helix</keyword>
<feature type="transmembrane region" description="Helical" evidence="8">
    <location>
        <begin position="197"/>
        <end position="217"/>
    </location>
</feature>
<sequence>MGSPSDRVIVGDGAGEEKPAENIPRHSSAHVRSGKAENTNSEYLLFLELSGHFSGKRLQKLVRKVDLHVLPQLILIYLMSYIDRTNVGNARLFGVEPDLGLSSQQWNTCLSIFFVTYALGGVPSNIALKRFGPKIWLPALLLSVSSILVFTSLQVNFGGWAAFRVLLGVFEAGVFPGCSFVLTSWYSPKEVHSRMAIFYSGASAAGAFSGLLAYGIGQLDYTWGYRGWRFIYCIEGVFTFLLALGAFWFVYDTPAKVGAWLTPEEKQFLILRHKYSAGGETGVAEKSEFSMKHAASAFKSFHIYATALIEFTLCVTVYGYSFILPTIISNLGYDAAEAQAMTVPPYVFACLVTAFSGWAADRYQQRMLSVLLPNLMALAGFIVVLVSVRYPSVPGVTLFGVFLITGGLYPISPAVTAWISLNCAGTMKRAVGIAAMVSFSQLGGIVGSNIYISSQAPTYPVGFGISMGMLAVFGCIWPVIYYFILKRINAKRAAMDESEIRARYTEEELSEMGDMSPLFRYAT</sequence>
<proteinExistence type="inferred from homology"/>
<evidence type="ECO:0000256" key="5">
    <source>
        <dbReference type="ARBA" id="ARBA00022989"/>
    </source>
</evidence>
<dbReference type="SUPFAM" id="SSF103473">
    <property type="entry name" value="MFS general substrate transporter"/>
    <property type="match status" value="1"/>
</dbReference>
<evidence type="ECO:0000256" key="7">
    <source>
        <dbReference type="SAM" id="MobiDB-lite"/>
    </source>
</evidence>
<feature type="transmembrane region" description="Helical" evidence="8">
    <location>
        <begin position="396"/>
        <end position="419"/>
    </location>
</feature>
<feature type="transmembrane region" description="Helical" evidence="8">
    <location>
        <begin position="431"/>
        <end position="452"/>
    </location>
</feature>
<comment type="similarity">
    <text evidence="2">Belongs to the major facilitator superfamily.</text>
</comment>
<dbReference type="GO" id="GO:0022857">
    <property type="term" value="F:transmembrane transporter activity"/>
    <property type="evidence" value="ECO:0007669"/>
    <property type="project" value="InterPro"/>
</dbReference>
<organism evidence="10 11">
    <name type="scientific">Aspergillus sydowii CBS 593.65</name>
    <dbReference type="NCBI Taxonomy" id="1036612"/>
    <lineage>
        <taxon>Eukaryota</taxon>
        <taxon>Fungi</taxon>
        <taxon>Dikarya</taxon>
        <taxon>Ascomycota</taxon>
        <taxon>Pezizomycotina</taxon>
        <taxon>Eurotiomycetes</taxon>
        <taxon>Eurotiomycetidae</taxon>
        <taxon>Eurotiales</taxon>
        <taxon>Aspergillaceae</taxon>
        <taxon>Aspergillus</taxon>
        <taxon>Aspergillus subgen. Nidulantes</taxon>
    </lineage>
</organism>
<evidence type="ECO:0000259" key="9">
    <source>
        <dbReference type="PROSITE" id="PS50850"/>
    </source>
</evidence>
<dbReference type="Proteomes" id="UP000184356">
    <property type="component" value="Unassembled WGS sequence"/>
</dbReference>
<keyword evidence="3" id="KW-0813">Transport</keyword>
<evidence type="ECO:0000256" key="3">
    <source>
        <dbReference type="ARBA" id="ARBA00022448"/>
    </source>
</evidence>
<accession>A0A1L9U0V0</accession>
<dbReference type="PANTHER" id="PTHR43791:SF54">
    <property type="entry name" value="MAJOR FACILITATOR SUPERFAMILY (MFS) PROFILE DOMAIN-CONTAINING PROTEIN-RELATED"/>
    <property type="match status" value="1"/>
</dbReference>
<feature type="transmembrane region" description="Helical" evidence="8">
    <location>
        <begin position="367"/>
        <end position="390"/>
    </location>
</feature>
<feature type="compositionally biased region" description="Basic and acidic residues" evidence="7">
    <location>
        <begin position="15"/>
        <end position="24"/>
    </location>
</feature>
<dbReference type="InterPro" id="IPR020846">
    <property type="entry name" value="MFS_dom"/>
</dbReference>
<dbReference type="Gene3D" id="1.20.1250.20">
    <property type="entry name" value="MFS general substrate transporter like domains"/>
    <property type="match status" value="2"/>
</dbReference>
<evidence type="ECO:0000256" key="8">
    <source>
        <dbReference type="SAM" id="Phobius"/>
    </source>
</evidence>
<feature type="transmembrane region" description="Helical" evidence="8">
    <location>
        <begin position="343"/>
        <end position="360"/>
    </location>
</feature>
<dbReference type="EMBL" id="KV878582">
    <property type="protein sequence ID" value="OJJ65282.1"/>
    <property type="molecule type" value="Genomic_DNA"/>
</dbReference>
<dbReference type="PANTHER" id="PTHR43791">
    <property type="entry name" value="PERMEASE-RELATED"/>
    <property type="match status" value="1"/>
</dbReference>
<dbReference type="RefSeq" id="XP_040709088.1">
    <property type="nucleotide sequence ID" value="XM_040851498.1"/>
</dbReference>
<gene>
    <name evidence="10" type="ORF">ASPSYDRAFT_85257</name>
</gene>
<dbReference type="GO" id="GO:0016020">
    <property type="term" value="C:membrane"/>
    <property type="evidence" value="ECO:0007669"/>
    <property type="project" value="UniProtKB-SubCell"/>
</dbReference>
<protein>
    <recommendedName>
        <fullName evidence="9">Major facilitator superfamily (MFS) profile domain-containing protein</fullName>
    </recommendedName>
</protein>
<keyword evidence="11" id="KW-1185">Reference proteome</keyword>
<feature type="transmembrane region" description="Helical" evidence="8">
    <location>
        <begin position="65"/>
        <end position="82"/>
    </location>
</feature>
<evidence type="ECO:0000256" key="2">
    <source>
        <dbReference type="ARBA" id="ARBA00008335"/>
    </source>
</evidence>
<feature type="transmembrane region" description="Helical" evidence="8">
    <location>
        <begin position="161"/>
        <end position="185"/>
    </location>
</feature>
<dbReference type="VEuPathDB" id="FungiDB:ASPSYDRAFT_85257"/>
<dbReference type="AlphaFoldDB" id="A0A1L9U0V0"/>
<feature type="region of interest" description="Disordered" evidence="7">
    <location>
        <begin position="1"/>
        <end position="35"/>
    </location>
</feature>
<evidence type="ECO:0000313" key="11">
    <source>
        <dbReference type="Proteomes" id="UP000184356"/>
    </source>
</evidence>